<evidence type="ECO:0000313" key="11">
    <source>
        <dbReference type="Proteomes" id="UP000295096"/>
    </source>
</evidence>
<keyword evidence="3" id="KW-0328">Glycosyltransferase</keyword>
<keyword evidence="5 8" id="KW-0812">Transmembrane</keyword>
<evidence type="ECO:0000256" key="7">
    <source>
        <dbReference type="ARBA" id="ARBA00023136"/>
    </source>
</evidence>
<feature type="transmembrane region" description="Helical" evidence="8">
    <location>
        <begin position="207"/>
        <end position="240"/>
    </location>
</feature>
<evidence type="ECO:0000256" key="3">
    <source>
        <dbReference type="ARBA" id="ARBA00022676"/>
    </source>
</evidence>
<dbReference type="OrthoDB" id="559425at2"/>
<keyword evidence="11" id="KW-1185">Reference proteome</keyword>
<dbReference type="EMBL" id="SMSJ01000071">
    <property type="protein sequence ID" value="TDH59319.1"/>
    <property type="molecule type" value="Genomic_DNA"/>
</dbReference>
<feature type="transmembrane region" description="Helical" evidence="8">
    <location>
        <begin position="177"/>
        <end position="195"/>
    </location>
</feature>
<dbReference type="GO" id="GO:0005886">
    <property type="term" value="C:plasma membrane"/>
    <property type="evidence" value="ECO:0007669"/>
    <property type="project" value="UniProtKB-SubCell"/>
</dbReference>
<evidence type="ECO:0000256" key="2">
    <source>
        <dbReference type="ARBA" id="ARBA00022475"/>
    </source>
</evidence>
<feature type="transmembrane region" description="Helical" evidence="8">
    <location>
        <begin position="392"/>
        <end position="413"/>
    </location>
</feature>
<reference evidence="10 11" key="1">
    <citation type="journal article" date="2016" name="J. Microbiol.">
        <title>Dankookia rubra gen. nov., sp. nov., an alphaproteobacterium isolated from sediment of a shallow stream.</title>
        <authorList>
            <person name="Kim W.H."/>
            <person name="Kim D.H."/>
            <person name="Kang K."/>
            <person name="Ahn T.Y."/>
        </authorList>
    </citation>
    <scope>NUCLEOTIDE SEQUENCE [LARGE SCALE GENOMIC DNA]</scope>
    <source>
        <strain evidence="10 11">JCM30602</strain>
    </source>
</reference>
<dbReference type="InterPro" id="IPR038731">
    <property type="entry name" value="RgtA/B/C-like"/>
</dbReference>
<feature type="domain" description="Glycosyltransferase RgtA/B/C/D-like" evidence="9">
    <location>
        <begin position="106"/>
        <end position="232"/>
    </location>
</feature>
<evidence type="ECO:0000256" key="6">
    <source>
        <dbReference type="ARBA" id="ARBA00022989"/>
    </source>
</evidence>
<gene>
    <name evidence="10" type="ORF">E2C06_28030</name>
</gene>
<keyword evidence="7 8" id="KW-0472">Membrane</keyword>
<feature type="transmembrane region" description="Helical" evidence="8">
    <location>
        <begin position="247"/>
        <end position="268"/>
    </location>
</feature>
<evidence type="ECO:0000256" key="1">
    <source>
        <dbReference type="ARBA" id="ARBA00004651"/>
    </source>
</evidence>
<comment type="caution">
    <text evidence="10">The sequence shown here is derived from an EMBL/GenBank/DDBJ whole genome shotgun (WGS) entry which is preliminary data.</text>
</comment>
<dbReference type="Proteomes" id="UP000295096">
    <property type="component" value="Unassembled WGS sequence"/>
</dbReference>
<keyword evidence="2" id="KW-1003">Cell membrane</keyword>
<dbReference type="PANTHER" id="PTHR33908">
    <property type="entry name" value="MANNOSYLTRANSFERASE YKCB-RELATED"/>
    <property type="match status" value="1"/>
</dbReference>
<dbReference type="InterPro" id="IPR050297">
    <property type="entry name" value="LipidA_mod_glycosyltrf_83"/>
</dbReference>
<dbReference type="GO" id="GO:0009103">
    <property type="term" value="P:lipopolysaccharide biosynthetic process"/>
    <property type="evidence" value="ECO:0007669"/>
    <property type="project" value="UniProtKB-ARBA"/>
</dbReference>
<accession>A0A4R5Q9V7</accession>
<evidence type="ECO:0000256" key="8">
    <source>
        <dbReference type="SAM" id="Phobius"/>
    </source>
</evidence>
<dbReference type="Pfam" id="PF13231">
    <property type="entry name" value="PMT_2"/>
    <property type="match status" value="1"/>
</dbReference>
<dbReference type="AlphaFoldDB" id="A0A4R5Q9V7"/>
<dbReference type="PANTHER" id="PTHR33908:SF3">
    <property type="entry name" value="UNDECAPRENYL PHOSPHATE-ALPHA-4-AMINO-4-DEOXY-L-ARABINOSE ARABINOSYL TRANSFERASE"/>
    <property type="match status" value="1"/>
</dbReference>
<evidence type="ECO:0000256" key="4">
    <source>
        <dbReference type="ARBA" id="ARBA00022679"/>
    </source>
</evidence>
<sequence>MVRPASGAERHGWQALATWWHGTTHGGAMSGRVMERGGYAAAATPAFGTRSTYAALALLTLAALGLKLYRIDAASYWADELFSVFWVRESLGFLWSAQAFEIETTPPLYYTLLKPWAAAFGSSELAIRSFSALLSAATIPLVWRLAREFTGPGTALLAAAIFALNPMQMQFAQEARAYALMPPLYVLALLGLMRFCRAAPARRDGALALYGVAALGLVYAHATSAFTLAALNICAGLWLLRARAGSAFAWAPLLRLAVVDAVVVVLAIPEIRAILAQAGRYDIAWIEKPDLIGLFNLANTLLVDPIFALRFRIASIVSVAVLALFALVLWRARPGRLAWVFLATPAALFLAMTLGMSLAASPFFIPRIAIFVPVPFAILAAMALASARPPAWLRGGFALALVVATALGLHGILTVTPQIKENWRGLAAVLGPQLGARDVVAIGPRTNMLGLGYYLDGLKQDRWQPDGAPLIPLAPFAPQGMTEAERVPDARIADWVRQGKRVWLVLNPRDGELLTQRAMGLVPGQAPRLDRRQAMLTVLVWDAAP</sequence>
<keyword evidence="4" id="KW-0808">Transferase</keyword>
<evidence type="ECO:0000313" key="10">
    <source>
        <dbReference type="EMBL" id="TDH59319.1"/>
    </source>
</evidence>
<feature type="transmembrane region" description="Helical" evidence="8">
    <location>
        <begin position="337"/>
        <end position="358"/>
    </location>
</feature>
<organism evidence="10 11">
    <name type="scientific">Dankookia rubra</name>
    <dbReference type="NCBI Taxonomy" id="1442381"/>
    <lineage>
        <taxon>Bacteria</taxon>
        <taxon>Pseudomonadati</taxon>
        <taxon>Pseudomonadota</taxon>
        <taxon>Alphaproteobacteria</taxon>
        <taxon>Acetobacterales</taxon>
        <taxon>Roseomonadaceae</taxon>
        <taxon>Dankookia</taxon>
    </lineage>
</organism>
<feature type="transmembrane region" description="Helical" evidence="8">
    <location>
        <begin position="364"/>
        <end position="385"/>
    </location>
</feature>
<dbReference type="GO" id="GO:0016763">
    <property type="term" value="F:pentosyltransferase activity"/>
    <property type="evidence" value="ECO:0007669"/>
    <property type="project" value="TreeGrafter"/>
</dbReference>
<evidence type="ECO:0000256" key="5">
    <source>
        <dbReference type="ARBA" id="ARBA00022692"/>
    </source>
</evidence>
<protein>
    <recommendedName>
        <fullName evidence="9">Glycosyltransferase RgtA/B/C/D-like domain-containing protein</fullName>
    </recommendedName>
</protein>
<name>A0A4R5Q9V7_9PROT</name>
<dbReference type="GO" id="GO:0010041">
    <property type="term" value="P:response to iron(III) ion"/>
    <property type="evidence" value="ECO:0007669"/>
    <property type="project" value="TreeGrafter"/>
</dbReference>
<comment type="subcellular location">
    <subcellularLocation>
        <location evidence="1">Cell membrane</location>
        <topology evidence="1">Multi-pass membrane protein</topology>
    </subcellularLocation>
</comment>
<feature type="transmembrane region" description="Helical" evidence="8">
    <location>
        <begin position="311"/>
        <end position="330"/>
    </location>
</feature>
<evidence type="ECO:0000259" key="9">
    <source>
        <dbReference type="Pfam" id="PF13231"/>
    </source>
</evidence>
<proteinExistence type="predicted"/>
<keyword evidence="6 8" id="KW-1133">Transmembrane helix</keyword>